<feature type="transmembrane region" description="Helical" evidence="7">
    <location>
        <begin position="140"/>
        <end position="159"/>
    </location>
</feature>
<keyword evidence="6 7" id="KW-0472">Membrane</keyword>
<dbReference type="CDD" id="cd17391">
    <property type="entry name" value="MFS_MdtG_MDR_like"/>
    <property type="match status" value="1"/>
</dbReference>
<keyword evidence="3" id="KW-1003">Cell membrane</keyword>
<evidence type="ECO:0000256" key="6">
    <source>
        <dbReference type="ARBA" id="ARBA00023136"/>
    </source>
</evidence>
<keyword evidence="5 7" id="KW-1133">Transmembrane helix</keyword>
<feature type="domain" description="Major facilitator superfamily (MFS) profile" evidence="8">
    <location>
        <begin position="44"/>
        <end position="431"/>
    </location>
</feature>
<dbReference type="InterPro" id="IPR001958">
    <property type="entry name" value="Tet-R_TetA/multi-R_MdtG-like"/>
</dbReference>
<feature type="transmembrane region" description="Helical" evidence="7">
    <location>
        <begin position="81"/>
        <end position="103"/>
    </location>
</feature>
<feature type="transmembrane region" description="Helical" evidence="7">
    <location>
        <begin position="250"/>
        <end position="275"/>
    </location>
</feature>
<dbReference type="InterPro" id="IPR036259">
    <property type="entry name" value="MFS_trans_sf"/>
</dbReference>
<evidence type="ECO:0000259" key="8">
    <source>
        <dbReference type="PROSITE" id="PS50850"/>
    </source>
</evidence>
<feature type="transmembrane region" description="Helical" evidence="7">
    <location>
        <begin position="408"/>
        <end position="427"/>
    </location>
</feature>
<dbReference type="Pfam" id="PF07690">
    <property type="entry name" value="MFS_1"/>
    <property type="match status" value="1"/>
</dbReference>
<dbReference type="PROSITE" id="PS50850">
    <property type="entry name" value="MFS"/>
    <property type="match status" value="1"/>
</dbReference>
<feature type="transmembrane region" description="Helical" evidence="7">
    <location>
        <begin position="45"/>
        <end position="69"/>
    </location>
</feature>
<sequence length="431" mass="46002">MEYIAIARHDMSTAQAAASDETVAAARQENMAVEDNHERYWKQNLLICLIGSFTTLIAMSLLLPFLPLYVEQLGVTDHAAIVQWSGIAYGATFLAAAFVAPLWGRLGDRYGRKLMLIRASLGMAIAMSLIGMVTSVWQLVALRLFVGIAGGYSSGSMILVATQTPKEKTGWALGALSAGIMAGNLAGPLLGGALPPLIGIRATFWLAGGVIFLTFLATTFLIREERKPPKPTKEQKAESIWAAIPDRKPVIAMLVTGMLLLFANMSIEPIITVYVIQLMDDQTKVTLISGVVMAAAALGSIMSSSRLGRLADRIGHTRVIIGALSVSALLLIPQAFVTEAWQLIGLRFLMGLALGGLLPCITSVIRHNVPDRVAGGILGYSVSAQYVGQVAGPVAGGFVGGHFGMRSVFLGTCLIMALGAFYNWTVLRKNR</sequence>
<dbReference type="GO" id="GO:0005886">
    <property type="term" value="C:plasma membrane"/>
    <property type="evidence" value="ECO:0007669"/>
    <property type="project" value="UniProtKB-SubCell"/>
</dbReference>
<comment type="subcellular location">
    <subcellularLocation>
        <location evidence="1">Cell membrane</location>
        <topology evidence="1">Multi-pass membrane protein</topology>
    </subcellularLocation>
</comment>
<evidence type="ECO:0000313" key="10">
    <source>
        <dbReference type="Proteomes" id="UP000002301"/>
    </source>
</evidence>
<feature type="transmembrane region" description="Helical" evidence="7">
    <location>
        <begin position="343"/>
        <end position="365"/>
    </location>
</feature>
<evidence type="ECO:0000313" key="9">
    <source>
        <dbReference type="EMBL" id="ABS16658.1"/>
    </source>
</evidence>
<reference evidence="9 10" key="1">
    <citation type="journal article" date="2011" name="J. Bacteriol.">
        <title>Genome of Ochrobactrum anthropi ATCC 49188 T, a versatile opportunistic pathogen and symbiont of several eukaryotic hosts.</title>
        <authorList>
            <person name="Chain P.S."/>
            <person name="Lang D.M."/>
            <person name="Comerci D.J."/>
            <person name="Malfatti S.A."/>
            <person name="Vergez L.M."/>
            <person name="Shin M."/>
            <person name="Ugalde R.A."/>
            <person name="Garcia E."/>
            <person name="Tolmasky M.E."/>
        </authorList>
    </citation>
    <scope>NUCLEOTIDE SEQUENCE [LARGE SCALE GENOMIC DNA]</scope>
    <source>
        <strain evidence="10">ATCC 49188 / DSM 6882 / CCUG 24695 / JCM 21032 / LMG 3331 / NBRC 15819 / NCTC 12168 / Alc 37</strain>
    </source>
</reference>
<name>A6X604_BRUA4</name>
<dbReference type="STRING" id="439375.Oant_3953"/>
<dbReference type="PANTHER" id="PTHR43414">
    <property type="entry name" value="MULTIDRUG RESISTANCE PROTEIN MDTG"/>
    <property type="match status" value="1"/>
</dbReference>
<dbReference type="Proteomes" id="UP000002301">
    <property type="component" value="Chromosome 2"/>
</dbReference>
<dbReference type="PANTHER" id="PTHR43414:SF6">
    <property type="entry name" value="MULTIDRUG RESISTANCE PROTEIN MDTG"/>
    <property type="match status" value="1"/>
</dbReference>
<dbReference type="EMBL" id="CP000759">
    <property type="protein sequence ID" value="ABS16658.1"/>
    <property type="molecule type" value="Genomic_DNA"/>
</dbReference>
<dbReference type="InterPro" id="IPR020846">
    <property type="entry name" value="MFS_dom"/>
</dbReference>
<dbReference type="AlphaFoldDB" id="A6X604"/>
<evidence type="ECO:0000256" key="5">
    <source>
        <dbReference type="ARBA" id="ARBA00022989"/>
    </source>
</evidence>
<feature type="transmembrane region" description="Helical" evidence="7">
    <location>
        <begin position="319"/>
        <end position="337"/>
    </location>
</feature>
<evidence type="ECO:0000256" key="2">
    <source>
        <dbReference type="ARBA" id="ARBA00022448"/>
    </source>
</evidence>
<feature type="transmembrane region" description="Helical" evidence="7">
    <location>
        <begin position="171"/>
        <end position="190"/>
    </location>
</feature>
<accession>A6X604</accession>
<dbReference type="GO" id="GO:0022857">
    <property type="term" value="F:transmembrane transporter activity"/>
    <property type="evidence" value="ECO:0007669"/>
    <property type="project" value="InterPro"/>
</dbReference>
<keyword evidence="10" id="KW-1185">Reference proteome</keyword>
<evidence type="ECO:0000256" key="1">
    <source>
        <dbReference type="ARBA" id="ARBA00004651"/>
    </source>
</evidence>
<gene>
    <name evidence="9" type="ordered locus">Oant_3953</name>
</gene>
<dbReference type="Gene3D" id="1.20.1250.20">
    <property type="entry name" value="MFS general substrate transporter like domains"/>
    <property type="match status" value="2"/>
</dbReference>
<evidence type="ECO:0000256" key="7">
    <source>
        <dbReference type="SAM" id="Phobius"/>
    </source>
</evidence>
<dbReference type="KEGG" id="oan:Oant_3953"/>
<dbReference type="eggNOG" id="COG2814">
    <property type="taxonomic scope" value="Bacteria"/>
</dbReference>
<evidence type="ECO:0000256" key="4">
    <source>
        <dbReference type="ARBA" id="ARBA00022692"/>
    </source>
</evidence>
<evidence type="ECO:0000256" key="3">
    <source>
        <dbReference type="ARBA" id="ARBA00022475"/>
    </source>
</evidence>
<keyword evidence="2" id="KW-0813">Transport</keyword>
<dbReference type="InterPro" id="IPR011701">
    <property type="entry name" value="MFS"/>
</dbReference>
<feature type="transmembrane region" description="Helical" evidence="7">
    <location>
        <begin position="287"/>
        <end position="307"/>
    </location>
</feature>
<feature type="transmembrane region" description="Helical" evidence="7">
    <location>
        <begin position="377"/>
        <end position="396"/>
    </location>
</feature>
<dbReference type="PRINTS" id="PR01035">
    <property type="entry name" value="TCRTETA"/>
</dbReference>
<feature type="transmembrane region" description="Helical" evidence="7">
    <location>
        <begin position="115"/>
        <end position="134"/>
    </location>
</feature>
<dbReference type="SUPFAM" id="SSF103473">
    <property type="entry name" value="MFS general substrate transporter"/>
    <property type="match status" value="1"/>
</dbReference>
<organism evidence="9 10">
    <name type="scientific">Brucella anthropi (strain ATCC 49188 / DSM 6882 / CCUG 24695 / JCM 21032 / LMG 3331 / NBRC 15819 / NCTC 12168 / Alc 37)</name>
    <name type="common">Ochrobactrum anthropi</name>
    <dbReference type="NCBI Taxonomy" id="439375"/>
    <lineage>
        <taxon>Bacteria</taxon>
        <taxon>Pseudomonadati</taxon>
        <taxon>Pseudomonadota</taxon>
        <taxon>Alphaproteobacteria</taxon>
        <taxon>Hyphomicrobiales</taxon>
        <taxon>Brucellaceae</taxon>
        <taxon>Brucella/Ochrobactrum group</taxon>
        <taxon>Brucella</taxon>
    </lineage>
</organism>
<feature type="transmembrane region" description="Helical" evidence="7">
    <location>
        <begin position="202"/>
        <end position="222"/>
    </location>
</feature>
<keyword evidence="4 7" id="KW-0812">Transmembrane</keyword>
<protein>
    <submittedName>
        <fullName evidence="9">Major facilitator superfamily MFS_1</fullName>
    </submittedName>
</protein>
<dbReference type="HOGENOM" id="CLU_001265_57_3_5"/>
<proteinExistence type="predicted"/>